<proteinExistence type="inferred from homology"/>
<organism evidence="2 3">
    <name type="scientific">Jatrophihabitans cynanchi</name>
    <dbReference type="NCBI Taxonomy" id="2944128"/>
    <lineage>
        <taxon>Bacteria</taxon>
        <taxon>Bacillati</taxon>
        <taxon>Actinomycetota</taxon>
        <taxon>Actinomycetes</taxon>
        <taxon>Jatrophihabitantales</taxon>
        <taxon>Jatrophihabitantaceae</taxon>
        <taxon>Jatrophihabitans</taxon>
    </lineage>
</organism>
<name>A0ABY7JZM1_9ACTN</name>
<dbReference type="PANTHER" id="PTHR43802:SF1">
    <property type="entry name" value="IP11341P-RELATED"/>
    <property type="match status" value="1"/>
</dbReference>
<dbReference type="PANTHER" id="PTHR43802">
    <property type="entry name" value="ENOYL-COA HYDRATASE"/>
    <property type="match status" value="1"/>
</dbReference>
<evidence type="ECO:0000313" key="3">
    <source>
        <dbReference type="Proteomes" id="UP001164693"/>
    </source>
</evidence>
<dbReference type="CDD" id="cd06558">
    <property type="entry name" value="crotonase-like"/>
    <property type="match status" value="1"/>
</dbReference>
<dbReference type="InterPro" id="IPR029045">
    <property type="entry name" value="ClpP/crotonase-like_dom_sf"/>
</dbReference>
<sequence length="238" mass="25477">MNDDFRAWMRGPVRWMAPNRPAKLNAWTYEMAAQLTEQFAAADADPAVKVIVLAGVGGVYSAGIDRSVLSGDIPVATPFDVEAFVKSRTPTIACVDGLAFGMGATTATACDLRVASTRASFTFGFVNVGITPEWGSSYLLSRQLGLGRAMDLCLTGRTVDAQEAYRLGLVDRLVAPDDVEDVTQALAEQIAERDTGAVQQTKALLWAGLEAADFAASRQVELEAAFERRHALKAADDS</sequence>
<dbReference type="RefSeq" id="WP_269442848.1">
    <property type="nucleotide sequence ID" value="NZ_CP097463.1"/>
</dbReference>
<dbReference type="SUPFAM" id="SSF52096">
    <property type="entry name" value="ClpP/crotonase"/>
    <property type="match status" value="1"/>
</dbReference>
<dbReference type="Gene3D" id="3.90.226.10">
    <property type="entry name" value="2-enoyl-CoA Hydratase, Chain A, domain 1"/>
    <property type="match status" value="1"/>
</dbReference>
<comment type="similarity">
    <text evidence="1">Belongs to the enoyl-CoA hydratase/isomerase family.</text>
</comment>
<dbReference type="EMBL" id="CP097463">
    <property type="protein sequence ID" value="WAX56316.1"/>
    <property type="molecule type" value="Genomic_DNA"/>
</dbReference>
<gene>
    <name evidence="2" type="ORF">M6B22_17505</name>
</gene>
<dbReference type="InterPro" id="IPR001753">
    <property type="entry name" value="Enoyl-CoA_hydra/iso"/>
</dbReference>
<protein>
    <submittedName>
        <fullName evidence="2">Enoyl-CoA hydratase/isomerase family protein</fullName>
    </submittedName>
</protein>
<keyword evidence="3" id="KW-1185">Reference proteome</keyword>
<evidence type="ECO:0000256" key="1">
    <source>
        <dbReference type="ARBA" id="ARBA00005254"/>
    </source>
</evidence>
<accession>A0ABY7JZM1</accession>
<dbReference type="Pfam" id="PF00378">
    <property type="entry name" value="ECH_1"/>
    <property type="match status" value="1"/>
</dbReference>
<reference evidence="2" key="1">
    <citation type="submission" date="2022-05" db="EMBL/GenBank/DDBJ databases">
        <title>Jatrophihabitans sp. SB3-54 whole genome sequence.</title>
        <authorList>
            <person name="Suh M.K."/>
            <person name="Eom M.K."/>
            <person name="Kim J.S."/>
            <person name="Kim H.S."/>
            <person name="Do H.E."/>
            <person name="Shin Y.K."/>
            <person name="Lee J.-S."/>
        </authorList>
    </citation>
    <scope>NUCLEOTIDE SEQUENCE</scope>
    <source>
        <strain evidence="2">SB3-54</strain>
    </source>
</reference>
<evidence type="ECO:0000313" key="2">
    <source>
        <dbReference type="EMBL" id="WAX56316.1"/>
    </source>
</evidence>
<dbReference type="Proteomes" id="UP001164693">
    <property type="component" value="Chromosome"/>
</dbReference>